<dbReference type="PANTHER" id="PTHR11638">
    <property type="entry name" value="ATP-DEPENDENT CLP PROTEASE"/>
    <property type="match status" value="1"/>
</dbReference>
<keyword evidence="2 5" id="KW-0547">Nucleotide-binding</keyword>
<dbReference type="PANTHER" id="PTHR11638:SF18">
    <property type="entry name" value="HEAT SHOCK PROTEIN 104"/>
    <property type="match status" value="1"/>
</dbReference>
<dbReference type="PROSITE" id="PS00871">
    <property type="entry name" value="CLPAB_2"/>
    <property type="match status" value="1"/>
</dbReference>
<evidence type="ECO:0000256" key="2">
    <source>
        <dbReference type="ARBA" id="ARBA00022741"/>
    </source>
</evidence>
<evidence type="ECO:0000256" key="6">
    <source>
        <dbReference type="SAM" id="Coils"/>
    </source>
</evidence>
<dbReference type="InterPro" id="IPR001270">
    <property type="entry name" value="ClpA/B"/>
</dbReference>
<dbReference type="Proteomes" id="UP001597231">
    <property type="component" value="Unassembled WGS sequence"/>
</dbReference>
<dbReference type="GO" id="GO:0008233">
    <property type="term" value="F:peptidase activity"/>
    <property type="evidence" value="ECO:0007669"/>
    <property type="project" value="UniProtKB-KW"/>
</dbReference>
<dbReference type="SUPFAM" id="SSF52540">
    <property type="entry name" value="P-loop containing nucleoside triphosphate hydrolases"/>
    <property type="match status" value="2"/>
</dbReference>
<evidence type="ECO:0000313" key="9">
    <source>
        <dbReference type="EMBL" id="MFD1206698.1"/>
    </source>
</evidence>
<accession>A0ABW3U1K9</accession>
<dbReference type="Pfam" id="PF07724">
    <property type="entry name" value="AAA_2"/>
    <property type="match status" value="1"/>
</dbReference>
<evidence type="ECO:0000256" key="3">
    <source>
        <dbReference type="ARBA" id="ARBA00022840"/>
    </source>
</evidence>
<dbReference type="Gene3D" id="3.40.50.300">
    <property type="entry name" value="P-loop containing nucleotide triphosphate hydrolases"/>
    <property type="match status" value="3"/>
</dbReference>
<gene>
    <name evidence="9" type="ORF">ACFQ38_16500</name>
</gene>
<feature type="coiled-coil region" evidence="6">
    <location>
        <begin position="267"/>
        <end position="354"/>
    </location>
</feature>
<keyword evidence="6" id="KW-0175">Coiled coil</keyword>
<organism evidence="9 10">
    <name type="scientific">Sporosarcina contaminans</name>
    <dbReference type="NCBI Taxonomy" id="633403"/>
    <lineage>
        <taxon>Bacteria</taxon>
        <taxon>Bacillati</taxon>
        <taxon>Bacillota</taxon>
        <taxon>Bacilli</taxon>
        <taxon>Bacillales</taxon>
        <taxon>Caryophanaceae</taxon>
        <taxon>Sporosarcina</taxon>
    </lineage>
</organism>
<keyword evidence="9" id="KW-0378">Hydrolase</keyword>
<protein>
    <submittedName>
        <fullName evidence="9">ATP-dependent Clp protease ATP-binding subunit</fullName>
    </submittedName>
</protein>
<dbReference type="Pfam" id="PF00004">
    <property type="entry name" value="AAA"/>
    <property type="match status" value="1"/>
</dbReference>
<dbReference type="CDD" id="cd19499">
    <property type="entry name" value="RecA-like_ClpB_Hsp104-like"/>
    <property type="match status" value="1"/>
</dbReference>
<feature type="domain" description="Clp ATPase C-terminal" evidence="8">
    <location>
        <begin position="623"/>
        <end position="712"/>
    </location>
</feature>
<dbReference type="Gene3D" id="1.10.8.60">
    <property type="match status" value="1"/>
</dbReference>
<dbReference type="RefSeq" id="WP_381482322.1">
    <property type="nucleotide sequence ID" value="NZ_JBHTLT010000128.1"/>
</dbReference>
<dbReference type="GO" id="GO:0006508">
    <property type="term" value="P:proteolysis"/>
    <property type="evidence" value="ECO:0007669"/>
    <property type="project" value="UniProtKB-KW"/>
</dbReference>
<dbReference type="SMART" id="SM00382">
    <property type="entry name" value="AAA"/>
    <property type="match status" value="2"/>
</dbReference>
<dbReference type="InterPro" id="IPR019489">
    <property type="entry name" value="Clp_ATPase_C"/>
</dbReference>
<keyword evidence="4 5" id="KW-0143">Chaperone</keyword>
<dbReference type="SMART" id="SM01086">
    <property type="entry name" value="ClpB_D2-small"/>
    <property type="match status" value="1"/>
</dbReference>
<dbReference type="InterPro" id="IPR018368">
    <property type="entry name" value="ClpA/B_CS1"/>
</dbReference>
<dbReference type="GO" id="GO:0005524">
    <property type="term" value="F:ATP binding"/>
    <property type="evidence" value="ECO:0007669"/>
    <property type="project" value="UniProtKB-KW"/>
</dbReference>
<evidence type="ECO:0000256" key="5">
    <source>
        <dbReference type="RuleBase" id="RU004432"/>
    </source>
</evidence>
<keyword evidence="9" id="KW-0645">Protease</keyword>
<dbReference type="PRINTS" id="PR00300">
    <property type="entry name" value="CLPPROTEASEA"/>
</dbReference>
<reference evidence="10" key="1">
    <citation type="journal article" date="2019" name="Int. J. Syst. Evol. Microbiol.">
        <title>The Global Catalogue of Microorganisms (GCM) 10K type strain sequencing project: providing services to taxonomists for standard genome sequencing and annotation.</title>
        <authorList>
            <consortium name="The Broad Institute Genomics Platform"/>
            <consortium name="The Broad Institute Genome Sequencing Center for Infectious Disease"/>
            <person name="Wu L."/>
            <person name="Ma J."/>
        </authorList>
    </citation>
    <scope>NUCLEOTIDE SEQUENCE [LARGE SCALE GENOMIC DNA]</scope>
    <source>
        <strain evidence="10">CCUG 53915</strain>
    </source>
</reference>
<proteinExistence type="inferred from homology"/>
<keyword evidence="10" id="KW-1185">Reference proteome</keyword>
<keyword evidence="3 5" id="KW-0067">ATP-binding</keyword>
<dbReference type="InterPro" id="IPR003593">
    <property type="entry name" value="AAA+_ATPase"/>
</dbReference>
<dbReference type="InterPro" id="IPR028299">
    <property type="entry name" value="ClpA/B_CS2"/>
</dbReference>
<dbReference type="InterPro" id="IPR027417">
    <property type="entry name" value="P-loop_NTPase"/>
</dbReference>
<dbReference type="InterPro" id="IPR041546">
    <property type="entry name" value="ClpA/ClpB_AAA_lid"/>
</dbReference>
<evidence type="ECO:0000256" key="4">
    <source>
        <dbReference type="ARBA" id="ARBA00023186"/>
    </source>
</evidence>
<evidence type="ECO:0000259" key="8">
    <source>
        <dbReference type="SMART" id="SM01086"/>
    </source>
</evidence>
<evidence type="ECO:0000259" key="7">
    <source>
        <dbReference type="SMART" id="SM00382"/>
    </source>
</evidence>
<sequence>MQMRMDGVQEDQRTPLEQFGRNLVEDVKSGKMDPVIGRDEEIRNVVRILSRKTKNNPVLIGEPGVGKTAIVEGLAQRIVKGDVPDGLKNKQIFELDMSALIAGAKFRGEFEERLKGVLKQVKDSEGEIILFIDEIHTIVGAGKTEGAMDAGNMLKPMLARGELYCIGATTLDEYRLYIEKDPALERRFQQVFVREPSVEDTISILRGLKERFELHHGVRIHDRAIVAAATLSDRYLTERFMPDKAIDLIDEASAMIRTEIDSMPQELDSVTRRMMQLEIEEQALQKEKDAISQTRLEALREELRDLKDSSADMREQWNKEKEALRKIQEKREELDRYRRELEDAQNRFDLNKAAELQYGKIPELEKELQALEVPLANSQEQRLLREEVTEDEIAMIVARWTGIPVTKLVEGEREKLLRLRETLEERVIGQDDAVQLVTEAVWRARAGIKDPNKPIGSFLFLGPTGVGKTELAKTLAATLFDSEDHFIRIDMSEYMEKHSVSRLVGAPPGYIGYEEGGQLTEAVRRNPYSVVLLDEIEKAHPDVSNILLQILDDGRITDSQGRLVHFTNTVVIMTSNIGSAFLLEGQFDSEDHATEDLVMAELRRHFKPELLNRMDDIIIFHSLSGDTFRLIAKKLLEDLVKRLQEQEVELIYSDAVLDWIVKEGTDPDFGARPLKRFIQRHVETAVAKEVIKGELKEGQKLSLTMIDGKLDVEIV</sequence>
<dbReference type="PROSITE" id="PS00870">
    <property type="entry name" value="CLPAB_1"/>
    <property type="match status" value="1"/>
</dbReference>
<dbReference type="InterPro" id="IPR050130">
    <property type="entry name" value="ClpA_ClpB"/>
</dbReference>
<evidence type="ECO:0000256" key="1">
    <source>
        <dbReference type="ARBA" id="ARBA00022737"/>
    </source>
</evidence>
<dbReference type="EMBL" id="JBHTLT010000128">
    <property type="protein sequence ID" value="MFD1206698.1"/>
    <property type="molecule type" value="Genomic_DNA"/>
</dbReference>
<keyword evidence="1" id="KW-0677">Repeat</keyword>
<dbReference type="Pfam" id="PF17871">
    <property type="entry name" value="AAA_lid_9"/>
    <property type="match status" value="1"/>
</dbReference>
<comment type="caution">
    <text evidence="9">The sequence shown here is derived from an EMBL/GenBank/DDBJ whole genome shotgun (WGS) entry which is preliminary data.</text>
</comment>
<feature type="domain" description="AAA+ ATPase" evidence="7">
    <location>
        <begin position="454"/>
        <end position="610"/>
    </location>
</feature>
<comment type="similarity">
    <text evidence="5">Belongs to the ClpA/ClpB family.</text>
</comment>
<name>A0ABW3U1K9_9BACL</name>
<evidence type="ECO:0000313" key="10">
    <source>
        <dbReference type="Proteomes" id="UP001597231"/>
    </source>
</evidence>
<dbReference type="InterPro" id="IPR003959">
    <property type="entry name" value="ATPase_AAA_core"/>
</dbReference>
<dbReference type="Pfam" id="PF10431">
    <property type="entry name" value="ClpB_D2-small"/>
    <property type="match status" value="1"/>
</dbReference>
<feature type="domain" description="AAA+ ATPase" evidence="7">
    <location>
        <begin position="53"/>
        <end position="198"/>
    </location>
</feature>
<dbReference type="CDD" id="cd00009">
    <property type="entry name" value="AAA"/>
    <property type="match status" value="1"/>
</dbReference>